<dbReference type="GO" id="GO:0009055">
    <property type="term" value="F:electron transfer activity"/>
    <property type="evidence" value="ECO:0007669"/>
    <property type="project" value="InterPro"/>
</dbReference>
<dbReference type="PRINTS" id="PR00604">
    <property type="entry name" value="CYTCHRMECIAB"/>
</dbReference>
<evidence type="ECO:0000256" key="3">
    <source>
        <dbReference type="ARBA" id="ARBA00022723"/>
    </source>
</evidence>
<evidence type="ECO:0000256" key="7">
    <source>
        <dbReference type="SAM" id="SignalP"/>
    </source>
</evidence>
<organism evidence="9 10">
    <name type="scientific">Mesorhizobium qingshengii</name>
    <dbReference type="NCBI Taxonomy" id="1165689"/>
    <lineage>
        <taxon>Bacteria</taxon>
        <taxon>Pseudomonadati</taxon>
        <taxon>Pseudomonadota</taxon>
        <taxon>Alphaproteobacteria</taxon>
        <taxon>Hyphomicrobiales</taxon>
        <taxon>Phyllobacteriaceae</taxon>
        <taxon>Mesorhizobium</taxon>
    </lineage>
</organism>
<dbReference type="EMBL" id="FMXM01000002">
    <property type="protein sequence ID" value="SDA38772.1"/>
    <property type="molecule type" value="Genomic_DNA"/>
</dbReference>
<keyword evidence="1" id="KW-0813">Transport</keyword>
<evidence type="ECO:0000256" key="1">
    <source>
        <dbReference type="ARBA" id="ARBA00022448"/>
    </source>
</evidence>
<dbReference type="GO" id="GO:0020037">
    <property type="term" value="F:heme binding"/>
    <property type="evidence" value="ECO:0007669"/>
    <property type="project" value="InterPro"/>
</dbReference>
<keyword evidence="4" id="KW-0249">Electron transport</keyword>
<dbReference type="Gene3D" id="1.10.760.10">
    <property type="entry name" value="Cytochrome c-like domain"/>
    <property type="match status" value="1"/>
</dbReference>
<dbReference type="AlphaFoldDB" id="A0A1G5UYS7"/>
<gene>
    <name evidence="9" type="ORF">SAMN02927914_00071</name>
</gene>
<dbReference type="InterPro" id="IPR002327">
    <property type="entry name" value="Cyt_c_1A/1B"/>
</dbReference>
<dbReference type="OrthoDB" id="9805828at2"/>
<feature type="signal peptide" evidence="7">
    <location>
        <begin position="1"/>
        <end position="22"/>
    </location>
</feature>
<dbReference type="GO" id="GO:0046872">
    <property type="term" value="F:metal ion binding"/>
    <property type="evidence" value="ECO:0007669"/>
    <property type="project" value="UniProtKB-KW"/>
</dbReference>
<evidence type="ECO:0000256" key="6">
    <source>
        <dbReference type="PROSITE-ProRule" id="PRU00433"/>
    </source>
</evidence>
<dbReference type="InterPro" id="IPR036909">
    <property type="entry name" value="Cyt_c-like_dom_sf"/>
</dbReference>
<sequence length="126" mass="13045">MKCESVFVAVSVLTACVTAANAQDVEAGKTVFKKCAVCHAADSTTNKVGPHLGGLIGRTAGTVTGFNYSKAMATAGAGGLVWNEETLAKYLVEPKAIVPGTKMAFAGLKKPEDIQNVIAYLKSIPN</sequence>
<dbReference type="Proteomes" id="UP000198588">
    <property type="component" value="Unassembled WGS sequence"/>
</dbReference>
<keyword evidence="7" id="KW-0732">Signal</keyword>
<evidence type="ECO:0000256" key="4">
    <source>
        <dbReference type="ARBA" id="ARBA00022982"/>
    </source>
</evidence>
<accession>A0A1G5UYS7</accession>
<evidence type="ECO:0000259" key="8">
    <source>
        <dbReference type="PROSITE" id="PS51007"/>
    </source>
</evidence>
<dbReference type="STRING" id="1165689.SAMN02927914_00071"/>
<evidence type="ECO:0000313" key="9">
    <source>
        <dbReference type="EMBL" id="SDA38772.1"/>
    </source>
</evidence>
<evidence type="ECO:0000256" key="5">
    <source>
        <dbReference type="ARBA" id="ARBA00023004"/>
    </source>
</evidence>
<dbReference type="PANTHER" id="PTHR11961">
    <property type="entry name" value="CYTOCHROME C"/>
    <property type="match status" value="1"/>
</dbReference>
<protein>
    <submittedName>
        <fullName evidence="9">Cytochrome c</fullName>
    </submittedName>
</protein>
<dbReference type="RefSeq" id="WP_091574600.1">
    <property type="nucleotide sequence ID" value="NZ_FMXM01000002.1"/>
</dbReference>
<feature type="domain" description="Cytochrome c" evidence="8">
    <location>
        <begin position="23"/>
        <end position="125"/>
    </location>
</feature>
<proteinExistence type="predicted"/>
<keyword evidence="5 6" id="KW-0408">Iron</keyword>
<dbReference type="SUPFAM" id="SSF46626">
    <property type="entry name" value="Cytochrome c"/>
    <property type="match status" value="1"/>
</dbReference>
<dbReference type="PROSITE" id="PS51257">
    <property type="entry name" value="PROKAR_LIPOPROTEIN"/>
    <property type="match status" value="1"/>
</dbReference>
<dbReference type="InterPro" id="IPR009056">
    <property type="entry name" value="Cyt_c-like_dom"/>
</dbReference>
<evidence type="ECO:0000313" key="10">
    <source>
        <dbReference type="Proteomes" id="UP000198588"/>
    </source>
</evidence>
<dbReference type="PROSITE" id="PS51007">
    <property type="entry name" value="CYTC"/>
    <property type="match status" value="1"/>
</dbReference>
<feature type="chain" id="PRO_5011786525" evidence="7">
    <location>
        <begin position="23"/>
        <end position="126"/>
    </location>
</feature>
<name>A0A1G5UYS7_9HYPH</name>
<keyword evidence="2 6" id="KW-0349">Heme</keyword>
<keyword evidence="3 6" id="KW-0479">Metal-binding</keyword>
<dbReference type="Pfam" id="PF00034">
    <property type="entry name" value="Cytochrom_C"/>
    <property type="match status" value="1"/>
</dbReference>
<reference evidence="9 10" key="1">
    <citation type="submission" date="2016-10" db="EMBL/GenBank/DDBJ databases">
        <authorList>
            <person name="de Groot N.N."/>
        </authorList>
    </citation>
    <scope>NUCLEOTIDE SEQUENCE [LARGE SCALE GENOMIC DNA]</scope>
    <source>
        <strain evidence="9 10">CGMCC 1.12097</strain>
    </source>
</reference>
<evidence type="ECO:0000256" key="2">
    <source>
        <dbReference type="ARBA" id="ARBA00022617"/>
    </source>
</evidence>